<organism evidence="5 6">
    <name type="scientific">Ilex paraguariensis</name>
    <name type="common">yerba mate</name>
    <dbReference type="NCBI Taxonomy" id="185542"/>
    <lineage>
        <taxon>Eukaryota</taxon>
        <taxon>Viridiplantae</taxon>
        <taxon>Streptophyta</taxon>
        <taxon>Embryophyta</taxon>
        <taxon>Tracheophyta</taxon>
        <taxon>Spermatophyta</taxon>
        <taxon>Magnoliopsida</taxon>
        <taxon>eudicotyledons</taxon>
        <taxon>Gunneridae</taxon>
        <taxon>Pentapetalae</taxon>
        <taxon>asterids</taxon>
        <taxon>campanulids</taxon>
        <taxon>Aquifoliales</taxon>
        <taxon>Aquifoliaceae</taxon>
        <taxon>Ilex</taxon>
    </lineage>
</organism>
<dbReference type="InterPro" id="IPR046960">
    <property type="entry name" value="PPR_At4g14850-like_plant"/>
</dbReference>
<protein>
    <recommendedName>
        <fullName evidence="4">DYW domain-containing protein</fullName>
    </recommendedName>
</protein>
<dbReference type="Gene3D" id="1.25.40.10">
    <property type="entry name" value="Tetratricopeptide repeat domain"/>
    <property type="match status" value="3"/>
</dbReference>
<dbReference type="SUPFAM" id="SSF48452">
    <property type="entry name" value="TPR-like"/>
    <property type="match status" value="1"/>
</dbReference>
<dbReference type="PANTHER" id="PTHR47926">
    <property type="entry name" value="PENTATRICOPEPTIDE REPEAT-CONTAINING PROTEIN"/>
    <property type="match status" value="1"/>
</dbReference>
<dbReference type="FunFam" id="1.25.40.10:FF:000427">
    <property type="entry name" value="Pentatricopeptide repeat-containing protein chloroplastic"/>
    <property type="match status" value="1"/>
</dbReference>
<keyword evidence="2" id="KW-0677">Repeat</keyword>
<dbReference type="Pfam" id="PF13041">
    <property type="entry name" value="PPR_2"/>
    <property type="match status" value="1"/>
</dbReference>
<dbReference type="Pfam" id="PF20430">
    <property type="entry name" value="Eplus_motif"/>
    <property type="match status" value="1"/>
</dbReference>
<dbReference type="InterPro" id="IPR046849">
    <property type="entry name" value="E2_motif"/>
</dbReference>
<dbReference type="FunFam" id="1.25.40.10:FF:000404">
    <property type="entry name" value="Pentatricopeptide repeat-containing protein chloroplastic"/>
    <property type="match status" value="1"/>
</dbReference>
<dbReference type="EMBL" id="CAUOFW020004314">
    <property type="protein sequence ID" value="CAK9165092.1"/>
    <property type="molecule type" value="Genomic_DNA"/>
</dbReference>
<comment type="similarity">
    <text evidence="1">Belongs to the PPR family. PCMP-H subfamily.</text>
</comment>
<dbReference type="InterPro" id="IPR032867">
    <property type="entry name" value="DYW_dom"/>
</dbReference>
<evidence type="ECO:0000313" key="5">
    <source>
        <dbReference type="EMBL" id="CAK9165092.1"/>
    </source>
</evidence>
<comment type="caution">
    <text evidence="5">The sequence shown here is derived from an EMBL/GenBank/DDBJ whole genome shotgun (WGS) entry which is preliminary data.</text>
</comment>
<feature type="repeat" description="PPR" evidence="3">
    <location>
        <begin position="157"/>
        <end position="191"/>
    </location>
</feature>
<dbReference type="Pfam" id="PF20431">
    <property type="entry name" value="E_motif"/>
    <property type="match status" value="1"/>
</dbReference>
<evidence type="ECO:0000256" key="1">
    <source>
        <dbReference type="ARBA" id="ARBA00006643"/>
    </source>
</evidence>
<reference evidence="5 6" key="1">
    <citation type="submission" date="2024-02" db="EMBL/GenBank/DDBJ databases">
        <authorList>
            <person name="Vignale AGUSTIN F."/>
            <person name="Sosa J E."/>
            <person name="Modenutti C."/>
        </authorList>
    </citation>
    <scope>NUCLEOTIDE SEQUENCE [LARGE SCALE GENOMIC DNA]</scope>
</reference>
<dbReference type="Pfam" id="PF01535">
    <property type="entry name" value="PPR"/>
    <property type="match status" value="4"/>
</dbReference>
<dbReference type="Proteomes" id="UP001642360">
    <property type="component" value="Unassembled WGS sequence"/>
</dbReference>
<feature type="repeat" description="PPR" evidence="3">
    <location>
        <begin position="227"/>
        <end position="257"/>
    </location>
</feature>
<evidence type="ECO:0000256" key="2">
    <source>
        <dbReference type="ARBA" id="ARBA00022737"/>
    </source>
</evidence>
<dbReference type="PROSITE" id="PS51375">
    <property type="entry name" value="PPR"/>
    <property type="match status" value="4"/>
</dbReference>
<evidence type="ECO:0000256" key="3">
    <source>
        <dbReference type="PROSITE-ProRule" id="PRU00708"/>
    </source>
</evidence>
<gene>
    <name evidence="5" type="ORF">ILEXP_LOCUS34236</name>
</gene>
<dbReference type="PANTHER" id="PTHR47926:SF461">
    <property type="entry name" value="PENTATRICOPEPTIDE REPEAT SUPERFAMILY PROTEIN"/>
    <property type="match status" value="1"/>
</dbReference>
<dbReference type="InterPro" id="IPR011990">
    <property type="entry name" value="TPR-like_helical_dom_sf"/>
</dbReference>
<dbReference type="InterPro" id="IPR002885">
    <property type="entry name" value="PPR_rpt"/>
</dbReference>
<evidence type="ECO:0000313" key="6">
    <source>
        <dbReference type="Proteomes" id="UP001642360"/>
    </source>
</evidence>
<sequence>MRVLRQIHSHLLTHPLPISSLSFALSKLVGFAALSPHGDINYAKKVFYQIADPNIFSYNSLIRGLSQLQTPSPEPIFIFKKLVKRNYPKSNTFTLAFVLKACSILMAAEEGQQVHSRVIRTGFDSSPFVQTSLVNFYGKCEDIKLARKLFDEIPERNVVAWSSMISGYSRIGMVNEAFGLFREMQKAGVDPDEVTMVSVISACAMSGALDVGRWVHAYIEKKFIENDLEVSTALVNMYAKCGRIEKAREIFEAMTVKDTKAWSSMMVGFAIHGLVDDALMAFARMEEAQVKPNHVAFIGVLSACAHSGLVSEGRKYWSSMLDSGFEPSMEHYGCMVDLFCRADLIEEAYTFVETMPISPNPAIWRTLLVGCKKNKILDKGEIVGERLLKLEPLNAENYSILASLYASVSEWVKMSIVRKQMKDKGIKAVPGCSAIEVDGFVHEFVMGDWSHPESKDIREVLRDVSRRVRDAGHEPFISAVLHNVGDEEKENALCEHSERLAIAFGLLKTKAPVVIRVVKNLRVCGDCHEVTKIISKLYEREIIVRDRVRFHKFVNGACSCREFW</sequence>
<dbReference type="InterPro" id="IPR046848">
    <property type="entry name" value="E_motif"/>
</dbReference>
<dbReference type="Pfam" id="PF14432">
    <property type="entry name" value="DYW_deaminase"/>
    <property type="match status" value="1"/>
</dbReference>
<evidence type="ECO:0000259" key="4">
    <source>
        <dbReference type="Pfam" id="PF14432"/>
    </source>
</evidence>
<dbReference type="NCBIfam" id="TIGR00756">
    <property type="entry name" value="PPR"/>
    <property type="match status" value="4"/>
</dbReference>
<proteinExistence type="inferred from homology"/>
<feature type="repeat" description="PPR" evidence="3">
    <location>
        <begin position="258"/>
        <end position="292"/>
    </location>
</feature>
<keyword evidence="6" id="KW-1185">Reference proteome</keyword>
<name>A0ABC8T6Y6_9AQUA</name>
<dbReference type="AlphaFoldDB" id="A0ABC8T6Y6"/>
<feature type="domain" description="DYW" evidence="4">
    <location>
        <begin position="472"/>
        <end position="564"/>
    </location>
</feature>
<accession>A0ABC8T6Y6</accession>
<feature type="repeat" description="PPR" evidence="3">
    <location>
        <begin position="293"/>
        <end position="327"/>
    </location>
</feature>